<dbReference type="PANTHER" id="PTHR23255:SF72">
    <property type="entry name" value="RECEPTOR PROTEIN SERINE_THREONINE KINASE"/>
    <property type="match status" value="1"/>
</dbReference>
<dbReference type="Gene3D" id="1.10.510.10">
    <property type="entry name" value="Transferase(Phosphotransferase) domain 1"/>
    <property type="match status" value="1"/>
</dbReference>
<keyword evidence="4" id="KW-0723">Serine/threonine-protein kinase</keyword>
<evidence type="ECO:0000256" key="11">
    <source>
        <dbReference type="ARBA" id="ARBA00022989"/>
    </source>
</evidence>
<proteinExistence type="inferred from homology"/>
<evidence type="ECO:0000256" key="10">
    <source>
        <dbReference type="ARBA" id="ARBA00022840"/>
    </source>
</evidence>
<keyword evidence="10" id="KW-0067">ATP-binding</keyword>
<sequence>PPICHGDLKSFNILVNSSYHAVINDFGCARRKPNADTDEQNASELTLTGAVGSLRWAAPEVLADGENGLPSDMWPCGLLGGFVGK</sequence>
<evidence type="ECO:0000259" key="14">
    <source>
        <dbReference type="PROSITE" id="PS50011"/>
    </source>
</evidence>
<dbReference type="Pfam" id="PF00069">
    <property type="entry name" value="Pkinase"/>
    <property type="match status" value="1"/>
</dbReference>
<evidence type="ECO:0000256" key="2">
    <source>
        <dbReference type="ARBA" id="ARBA00009605"/>
    </source>
</evidence>
<reference evidence="16" key="2">
    <citation type="submission" date="2015-01" db="EMBL/GenBank/DDBJ databases">
        <title>Evolutionary Origins and Diversification of the Mycorrhizal Mutualists.</title>
        <authorList>
            <consortium name="DOE Joint Genome Institute"/>
            <consortium name="Mycorrhizal Genomics Consortium"/>
            <person name="Kohler A."/>
            <person name="Kuo A."/>
            <person name="Nagy L.G."/>
            <person name="Floudas D."/>
            <person name="Copeland A."/>
            <person name="Barry K.W."/>
            <person name="Cichocki N."/>
            <person name="Veneault-Fourrey C."/>
            <person name="LaButti K."/>
            <person name="Lindquist E.A."/>
            <person name="Lipzen A."/>
            <person name="Lundell T."/>
            <person name="Morin E."/>
            <person name="Murat C."/>
            <person name="Riley R."/>
            <person name="Ohm R."/>
            <person name="Sun H."/>
            <person name="Tunlid A."/>
            <person name="Henrissat B."/>
            <person name="Grigoriev I.V."/>
            <person name="Hibbett D.S."/>
            <person name="Martin F."/>
        </authorList>
    </citation>
    <scope>NUCLEOTIDE SEQUENCE [LARGE SCALE GENOMIC DNA]</scope>
    <source>
        <strain evidence="16">MUT 4182</strain>
    </source>
</reference>
<organism evidence="15 16">
    <name type="scientific">Tulasnella calospora MUT 4182</name>
    <dbReference type="NCBI Taxonomy" id="1051891"/>
    <lineage>
        <taxon>Eukaryota</taxon>
        <taxon>Fungi</taxon>
        <taxon>Dikarya</taxon>
        <taxon>Basidiomycota</taxon>
        <taxon>Agaricomycotina</taxon>
        <taxon>Agaricomycetes</taxon>
        <taxon>Cantharellales</taxon>
        <taxon>Tulasnellaceae</taxon>
        <taxon>Tulasnella</taxon>
    </lineage>
</organism>
<dbReference type="PANTHER" id="PTHR23255">
    <property type="entry name" value="TRANSFORMING GROWTH FACTOR-BETA RECEPTOR TYPE I AND II"/>
    <property type="match status" value="1"/>
</dbReference>
<dbReference type="GO" id="GO:0005886">
    <property type="term" value="C:plasma membrane"/>
    <property type="evidence" value="ECO:0007669"/>
    <property type="project" value="TreeGrafter"/>
</dbReference>
<keyword evidence="13" id="KW-0675">Receptor</keyword>
<feature type="non-terminal residue" evidence="15">
    <location>
        <position position="1"/>
    </location>
</feature>
<dbReference type="EMBL" id="KN822957">
    <property type="protein sequence ID" value="KIO32083.1"/>
    <property type="molecule type" value="Genomic_DNA"/>
</dbReference>
<evidence type="ECO:0000256" key="4">
    <source>
        <dbReference type="ARBA" id="ARBA00022527"/>
    </source>
</evidence>
<evidence type="ECO:0000256" key="5">
    <source>
        <dbReference type="ARBA" id="ARBA00022679"/>
    </source>
</evidence>
<evidence type="ECO:0000256" key="1">
    <source>
        <dbReference type="ARBA" id="ARBA00004479"/>
    </source>
</evidence>
<evidence type="ECO:0000256" key="3">
    <source>
        <dbReference type="ARBA" id="ARBA00012401"/>
    </source>
</evidence>
<dbReference type="EC" id="2.7.11.30" evidence="3"/>
<dbReference type="InterPro" id="IPR011009">
    <property type="entry name" value="Kinase-like_dom_sf"/>
</dbReference>
<protein>
    <recommendedName>
        <fullName evidence="3">receptor protein serine/threonine kinase</fullName>
        <ecNumber evidence="3">2.7.11.30</ecNumber>
    </recommendedName>
</protein>
<evidence type="ECO:0000313" key="15">
    <source>
        <dbReference type="EMBL" id="KIO32083.1"/>
    </source>
</evidence>
<evidence type="ECO:0000256" key="8">
    <source>
        <dbReference type="ARBA" id="ARBA00022741"/>
    </source>
</evidence>
<accession>A0A0C3LDR4</accession>
<keyword evidence="12" id="KW-0472">Membrane</keyword>
<dbReference type="SUPFAM" id="SSF56112">
    <property type="entry name" value="Protein kinase-like (PK-like)"/>
    <property type="match status" value="1"/>
</dbReference>
<feature type="domain" description="Protein kinase" evidence="14">
    <location>
        <begin position="1"/>
        <end position="85"/>
    </location>
</feature>
<evidence type="ECO:0000256" key="6">
    <source>
        <dbReference type="ARBA" id="ARBA00022692"/>
    </source>
</evidence>
<keyword evidence="5" id="KW-0808">Transferase</keyword>
<evidence type="ECO:0000256" key="13">
    <source>
        <dbReference type="ARBA" id="ARBA00023170"/>
    </source>
</evidence>
<keyword evidence="8" id="KW-0547">Nucleotide-binding</keyword>
<dbReference type="PROSITE" id="PS50011">
    <property type="entry name" value="PROTEIN_KINASE_DOM"/>
    <property type="match status" value="1"/>
</dbReference>
<dbReference type="InterPro" id="IPR008271">
    <property type="entry name" value="Ser/Thr_kinase_AS"/>
</dbReference>
<dbReference type="PROSITE" id="PS00108">
    <property type="entry name" value="PROTEIN_KINASE_ST"/>
    <property type="match status" value="1"/>
</dbReference>
<name>A0A0C3LDR4_9AGAM</name>
<dbReference type="InterPro" id="IPR000719">
    <property type="entry name" value="Prot_kinase_dom"/>
</dbReference>
<dbReference type="InterPro" id="IPR000333">
    <property type="entry name" value="TGFB_receptor"/>
</dbReference>
<evidence type="ECO:0000256" key="7">
    <source>
        <dbReference type="ARBA" id="ARBA00022729"/>
    </source>
</evidence>
<dbReference type="HOGENOM" id="CLU_000288_7_18_1"/>
<keyword evidence="16" id="KW-1185">Reference proteome</keyword>
<keyword evidence="9" id="KW-0418">Kinase</keyword>
<reference evidence="15 16" key="1">
    <citation type="submission" date="2014-04" db="EMBL/GenBank/DDBJ databases">
        <authorList>
            <consortium name="DOE Joint Genome Institute"/>
            <person name="Kuo A."/>
            <person name="Girlanda M."/>
            <person name="Perotto S."/>
            <person name="Kohler A."/>
            <person name="Nagy L.G."/>
            <person name="Floudas D."/>
            <person name="Copeland A."/>
            <person name="Barry K.W."/>
            <person name="Cichocki N."/>
            <person name="Veneault-Fourrey C."/>
            <person name="LaButti K."/>
            <person name="Lindquist E.A."/>
            <person name="Lipzen A."/>
            <person name="Lundell T."/>
            <person name="Morin E."/>
            <person name="Murat C."/>
            <person name="Sun H."/>
            <person name="Tunlid A."/>
            <person name="Henrissat B."/>
            <person name="Grigoriev I.V."/>
            <person name="Hibbett D.S."/>
            <person name="Martin F."/>
            <person name="Nordberg H.P."/>
            <person name="Cantor M.N."/>
            <person name="Hua S.X."/>
        </authorList>
    </citation>
    <scope>NUCLEOTIDE SEQUENCE [LARGE SCALE GENOMIC DNA]</scope>
    <source>
        <strain evidence="15 16">MUT 4182</strain>
    </source>
</reference>
<comment type="similarity">
    <text evidence="2">Belongs to the protein kinase superfamily. TKL Ser/Thr protein kinase family. TGFB receptor subfamily.</text>
</comment>
<keyword evidence="11" id="KW-1133">Transmembrane helix</keyword>
<dbReference type="AlphaFoldDB" id="A0A0C3LDR4"/>
<dbReference type="GO" id="GO:0004675">
    <property type="term" value="F:transmembrane receptor protein serine/threonine kinase activity"/>
    <property type="evidence" value="ECO:0007669"/>
    <property type="project" value="UniProtKB-EC"/>
</dbReference>
<evidence type="ECO:0000256" key="12">
    <source>
        <dbReference type="ARBA" id="ARBA00023136"/>
    </source>
</evidence>
<keyword evidence="7" id="KW-0732">Signal</keyword>
<dbReference type="OrthoDB" id="1668230at2759"/>
<dbReference type="Proteomes" id="UP000054248">
    <property type="component" value="Unassembled WGS sequence"/>
</dbReference>
<gene>
    <name evidence="15" type="ORF">M407DRAFT_67105</name>
</gene>
<comment type="subcellular location">
    <subcellularLocation>
        <location evidence="1">Membrane</location>
        <topology evidence="1">Single-pass type I membrane protein</topology>
    </subcellularLocation>
</comment>
<keyword evidence="6" id="KW-0812">Transmembrane</keyword>
<dbReference type="GO" id="GO:0005524">
    <property type="term" value="F:ATP binding"/>
    <property type="evidence" value="ECO:0007669"/>
    <property type="project" value="UniProtKB-KW"/>
</dbReference>
<evidence type="ECO:0000313" key="16">
    <source>
        <dbReference type="Proteomes" id="UP000054248"/>
    </source>
</evidence>
<evidence type="ECO:0000256" key="9">
    <source>
        <dbReference type="ARBA" id="ARBA00022777"/>
    </source>
</evidence>